<keyword evidence="6 8" id="KW-1133">Transmembrane helix</keyword>
<evidence type="ECO:0000256" key="3">
    <source>
        <dbReference type="ARBA" id="ARBA00022475"/>
    </source>
</evidence>
<name>A0A4Q7DHA4_9PROT</name>
<evidence type="ECO:0000256" key="1">
    <source>
        <dbReference type="ARBA" id="ARBA00004651"/>
    </source>
</evidence>
<dbReference type="EMBL" id="SCFB01000020">
    <property type="protein sequence ID" value="RZI45284.1"/>
    <property type="molecule type" value="Genomic_DNA"/>
</dbReference>
<dbReference type="PANTHER" id="PTHR43528:SF1">
    <property type="entry name" value="ALPHA-KETOGLUTARATE PERMEASE"/>
    <property type="match status" value="1"/>
</dbReference>
<dbReference type="InterPro" id="IPR011701">
    <property type="entry name" value="MFS"/>
</dbReference>
<keyword evidence="7 8" id="KW-0472">Membrane</keyword>
<dbReference type="PROSITE" id="PS50850">
    <property type="entry name" value="MFS"/>
    <property type="match status" value="1"/>
</dbReference>
<dbReference type="InterPro" id="IPR051084">
    <property type="entry name" value="H+-coupled_symporters"/>
</dbReference>
<feature type="transmembrane region" description="Helical" evidence="8">
    <location>
        <begin position="302"/>
        <end position="320"/>
    </location>
</feature>
<keyword evidence="5" id="KW-0769">Symport</keyword>
<dbReference type="GO" id="GO:0015293">
    <property type="term" value="F:symporter activity"/>
    <property type="evidence" value="ECO:0007669"/>
    <property type="project" value="UniProtKB-KW"/>
</dbReference>
<dbReference type="PANTHER" id="PTHR43528">
    <property type="entry name" value="ALPHA-KETOGLUTARATE PERMEASE"/>
    <property type="match status" value="1"/>
</dbReference>
<evidence type="ECO:0000256" key="6">
    <source>
        <dbReference type="ARBA" id="ARBA00022989"/>
    </source>
</evidence>
<feature type="transmembrane region" description="Helical" evidence="8">
    <location>
        <begin position="81"/>
        <end position="101"/>
    </location>
</feature>
<sequence length="486" mass="54089">MEVRKLICYTVNNRPAHNRWYQMKVKTDDNALSSNVKKSVAIVLVGNFLDFFDLMLAVHLTVILTKIFIPSDSYLTPMLTVFTFCSSFCIRPLAAIFWGYIGDTIGRVPVLISTTFLMSISCILIPNIPPYAEWGALSAALFLILRLVQGFASGGECIAADVFITETVPEPKVYFCSALVEATCSLGGLVACGIGAVCVLLSPENGWKLPFYIGSGVAVLGTIARRTLKEAPEFVKALAEKKVKKKFSDLYLSINFKHRNIPALFALYLFPAIAFYFSYAFLPSVMSNELGIATNKVMAQTTLVLFIVMCAEVSYGLLGLKFHPFTILKFKLFSLLALMPLLGIFMTGFTSAPVIFVIQVVVSCLGQGLTPATPLINKSFPIFGRYTYLLFIWAASHSMFYLMTAYVCDQVTSFRGICCLLFVAAFISLMGLYAFVPKDKMLSSKLSQALPDNSPWQDMVEEEKEHVTREQKQKEQALKKWFEKIN</sequence>
<dbReference type="Pfam" id="PF07690">
    <property type="entry name" value="MFS_1"/>
    <property type="match status" value="1"/>
</dbReference>
<gene>
    <name evidence="10" type="ORF">EQU50_07800</name>
</gene>
<keyword evidence="2" id="KW-0813">Transport</keyword>
<organism evidence="10 11">
    <name type="scientific">Candidatus Finniella inopinata</name>
    <dbReference type="NCBI Taxonomy" id="1696036"/>
    <lineage>
        <taxon>Bacteria</taxon>
        <taxon>Pseudomonadati</taxon>
        <taxon>Pseudomonadota</taxon>
        <taxon>Alphaproteobacteria</taxon>
        <taxon>Holosporales</taxon>
        <taxon>Candidatus Paracaedibacteraceae</taxon>
        <taxon>Candidatus Finniella</taxon>
    </lineage>
</organism>
<evidence type="ECO:0000256" key="4">
    <source>
        <dbReference type="ARBA" id="ARBA00022692"/>
    </source>
</evidence>
<evidence type="ECO:0000313" key="11">
    <source>
        <dbReference type="Proteomes" id="UP000293550"/>
    </source>
</evidence>
<protein>
    <submittedName>
        <fullName evidence="10">MFS transporter</fullName>
    </submittedName>
</protein>
<feature type="transmembrane region" description="Helical" evidence="8">
    <location>
        <begin position="108"/>
        <end position="128"/>
    </location>
</feature>
<dbReference type="AlphaFoldDB" id="A0A4Q7DHA4"/>
<dbReference type="GO" id="GO:0005886">
    <property type="term" value="C:plasma membrane"/>
    <property type="evidence" value="ECO:0007669"/>
    <property type="project" value="UniProtKB-SubCell"/>
</dbReference>
<feature type="transmembrane region" description="Helical" evidence="8">
    <location>
        <begin position="413"/>
        <end position="436"/>
    </location>
</feature>
<dbReference type="OrthoDB" id="9783227at2"/>
<comment type="caution">
    <text evidence="10">The sequence shown here is derived from an EMBL/GenBank/DDBJ whole genome shotgun (WGS) entry which is preliminary data.</text>
</comment>
<evidence type="ECO:0000256" key="7">
    <source>
        <dbReference type="ARBA" id="ARBA00023136"/>
    </source>
</evidence>
<dbReference type="InterPro" id="IPR036259">
    <property type="entry name" value="MFS_trans_sf"/>
</dbReference>
<dbReference type="InterPro" id="IPR020846">
    <property type="entry name" value="MFS_dom"/>
</dbReference>
<keyword evidence="3" id="KW-1003">Cell membrane</keyword>
<evidence type="ECO:0000256" key="2">
    <source>
        <dbReference type="ARBA" id="ARBA00022448"/>
    </source>
</evidence>
<feature type="transmembrane region" description="Helical" evidence="8">
    <location>
        <begin position="173"/>
        <end position="203"/>
    </location>
</feature>
<keyword evidence="11" id="KW-1185">Reference proteome</keyword>
<comment type="subcellular location">
    <subcellularLocation>
        <location evidence="1">Cell membrane</location>
        <topology evidence="1">Multi-pass membrane protein</topology>
    </subcellularLocation>
</comment>
<reference evidence="10 11" key="1">
    <citation type="submission" date="2018-10" db="EMBL/GenBank/DDBJ databases">
        <title>An updated phylogeny of the Alphaproteobacteria reveals that the parasitic Rickettsiales and Holosporales have independent origins.</title>
        <authorList>
            <person name="Munoz-Gomez S.A."/>
            <person name="Hess S."/>
            <person name="Burger G."/>
            <person name="Lang B.F."/>
            <person name="Susko E."/>
            <person name="Slamovits C.H."/>
            <person name="Roger A.J."/>
        </authorList>
    </citation>
    <scope>NUCLEOTIDE SEQUENCE [LARGE SCALE GENOMIC DNA]</scope>
    <source>
        <strain evidence="10">HOLO01</strain>
    </source>
</reference>
<accession>A0A4Q7DHA4</accession>
<dbReference type="SUPFAM" id="SSF103473">
    <property type="entry name" value="MFS general substrate transporter"/>
    <property type="match status" value="1"/>
</dbReference>
<evidence type="ECO:0000259" key="9">
    <source>
        <dbReference type="PROSITE" id="PS50850"/>
    </source>
</evidence>
<feature type="transmembrane region" description="Helical" evidence="8">
    <location>
        <begin position="40"/>
        <end position="69"/>
    </location>
</feature>
<proteinExistence type="predicted"/>
<evidence type="ECO:0000256" key="5">
    <source>
        <dbReference type="ARBA" id="ARBA00022847"/>
    </source>
</evidence>
<dbReference type="Proteomes" id="UP000293550">
    <property type="component" value="Unassembled WGS sequence"/>
</dbReference>
<keyword evidence="4 8" id="KW-0812">Transmembrane</keyword>
<evidence type="ECO:0000256" key="8">
    <source>
        <dbReference type="SAM" id="Phobius"/>
    </source>
</evidence>
<feature type="transmembrane region" description="Helical" evidence="8">
    <location>
        <begin position="332"/>
        <end position="349"/>
    </location>
</feature>
<feature type="transmembrane region" description="Helical" evidence="8">
    <location>
        <begin position="388"/>
        <end position="407"/>
    </location>
</feature>
<feature type="domain" description="Major facilitator superfamily (MFS) profile" evidence="9">
    <location>
        <begin position="39"/>
        <end position="440"/>
    </location>
</feature>
<feature type="transmembrane region" description="Helical" evidence="8">
    <location>
        <begin position="261"/>
        <end position="282"/>
    </location>
</feature>
<evidence type="ECO:0000313" key="10">
    <source>
        <dbReference type="EMBL" id="RZI45284.1"/>
    </source>
</evidence>
<dbReference type="Gene3D" id="1.20.1250.20">
    <property type="entry name" value="MFS general substrate transporter like domains"/>
    <property type="match status" value="1"/>
</dbReference>